<dbReference type="AlphaFoldDB" id="A0A6I6JTM0"/>
<evidence type="ECO:0000313" key="2">
    <source>
        <dbReference type="Proteomes" id="UP000428260"/>
    </source>
</evidence>
<evidence type="ECO:0008006" key="3">
    <source>
        <dbReference type="Google" id="ProtNLM"/>
    </source>
</evidence>
<accession>A0A6I6JTM0</accession>
<reference evidence="1 2" key="1">
    <citation type="submission" date="2019-11" db="EMBL/GenBank/DDBJ databases">
        <authorList>
            <person name="Zheng R.K."/>
            <person name="Sun C.M."/>
        </authorList>
    </citation>
    <scope>NUCLEOTIDE SEQUENCE [LARGE SCALE GENOMIC DNA]</scope>
    <source>
        <strain evidence="1 2">WC007</strain>
    </source>
</reference>
<evidence type="ECO:0000313" key="1">
    <source>
        <dbReference type="EMBL" id="QGY45831.1"/>
    </source>
</evidence>
<dbReference type="RefSeq" id="WP_158868970.1">
    <property type="nucleotide sequence ID" value="NZ_CP046401.1"/>
</dbReference>
<organism evidence="1 2">
    <name type="scientific">Maribellus comscasis</name>
    <dbReference type="NCBI Taxonomy" id="2681766"/>
    <lineage>
        <taxon>Bacteria</taxon>
        <taxon>Pseudomonadati</taxon>
        <taxon>Bacteroidota</taxon>
        <taxon>Bacteroidia</taxon>
        <taxon>Marinilabiliales</taxon>
        <taxon>Prolixibacteraceae</taxon>
        <taxon>Maribellus</taxon>
    </lineage>
</organism>
<sequence length="104" mass="11946">MEDYLQYKSFHIQESISKEKIKELMTKFNSTPGINKIDCASQSVSVVYNPYEISEKEILKSLSVLGLTISIDDKKSFKNRLKKMAEENKKDFGGKRLDCCDLIT</sequence>
<name>A0A6I6JTM0_9BACT</name>
<dbReference type="Proteomes" id="UP000428260">
    <property type="component" value="Chromosome"/>
</dbReference>
<proteinExistence type="predicted"/>
<dbReference type="NCBIfam" id="NF040898">
    <property type="entry name" value="CC_mini_metal"/>
    <property type="match status" value="1"/>
</dbReference>
<dbReference type="KEGG" id="mcos:GM418_19775"/>
<dbReference type="EMBL" id="CP046401">
    <property type="protein sequence ID" value="QGY45831.1"/>
    <property type="molecule type" value="Genomic_DNA"/>
</dbReference>
<keyword evidence="2" id="KW-1185">Reference proteome</keyword>
<protein>
    <recommendedName>
        <fullName evidence="3">HMA domain-containing protein</fullName>
    </recommendedName>
</protein>
<gene>
    <name evidence="1" type="ORF">GM418_19775</name>
</gene>